<protein>
    <recommendedName>
        <fullName evidence="1">N-acetyltransferase domain-containing protein</fullName>
    </recommendedName>
</protein>
<gene>
    <name evidence="2" type="ORF">PG991_010538</name>
</gene>
<dbReference type="Proteomes" id="UP001396898">
    <property type="component" value="Unassembled WGS sequence"/>
</dbReference>
<accession>A0ABR1RBL3</accession>
<dbReference type="PROSITE" id="PS51186">
    <property type="entry name" value="GNAT"/>
    <property type="match status" value="1"/>
</dbReference>
<name>A0ABR1RBL3_9PEZI</name>
<sequence>MAALKFREGTEADTDAVSNVFSDSFSEDGINQRVFPSTSAGARASIKDWLGGGLKDPRSRYVLAVDDSQSGDAAVVAMAKWVVPSAEEPPSAEGEEWAAKMAWPEDVDGALGREFFTMLERKHREHMGGRPHWYLELLAVRKSHHGKGLGKHLLSWGLERADQDGVEAYLQASPAGVPLYRKYGFEDIETVTVSRAEDYPEVFMKRQPQANQGVASS</sequence>
<dbReference type="EMBL" id="JAQQWI010000016">
    <property type="protein sequence ID" value="KAK8007987.1"/>
    <property type="molecule type" value="Genomic_DNA"/>
</dbReference>
<keyword evidence="3" id="KW-1185">Reference proteome</keyword>
<organism evidence="2 3">
    <name type="scientific">Apiospora marii</name>
    <dbReference type="NCBI Taxonomy" id="335849"/>
    <lineage>
        <taxon>Eukaryota</taxon>
        <taxon>Fungi</taxon>
        <taxon>Dikarya</taxon>
        <taxon>Ascomycota</taxon>
        <taxon>Pezizomycotina</taxon>
        <taxon>Sordariomycetes</taxon>
        <taxon>Xylariomycetidae</taxon>
        <taxon>Amphisphaeriales</taxon>
        <taxon>Apiosporaceae</taxon>
        <taxon>Apiospora</taxon>
    </lineage>
</organism>
<comment type="caution">
    <text evidence="2">The sequence shown here is derived from an EMBL/GenBank/DDBJ whole genome shotgun (WGS) entry which is preliminary data.</text>
</comment>
<evidence type="ECO:0000313" key="3">
    <source>
        <dbReference type="Proteomes" id="UP001396898"/>
    </source>
</evidence>
<dbReference type="Pfam" id="PF00583">
    <property type="entry name" value="Acetyltransf_1"/>
    <property type="match status" value="1"/>
</dbReference>
<dbReference type="InterPro" id="IPR000182">
    <property type="entry name" value="GNAT_dom"/>
</dbReference>
<evidence type="ECO:0000313" key="2">
    <source>
        <dbReference type="EMBL" id="KAK8007987.1"/>
    </source>
</evidence>
<dbReference type="PANTHER" id="PTHR42791">
    <property type="entry name" value="GNAT FAMILY ACETYLTRANSFERASE"/>
    <property type="match status" value="1"/>
</dbReference>
<reference evidence="2 3" key="1">
    <citation type="submission" date="2023-01" db="EMBL/GenBank/DDBJ databases">
        <title>Analysis of 21 Apiospora genomes using comparative genomics revels a genus with tremendous synthesis potential of carbohydrate active enzymes and secondary metabolites.</title>
        <authorList>
            <person name="Sorensen T."/>
        </authorList>
    </citation>
    <scope>NUCLEOTIDE SEQUENCE [LARGE SCALE GENOMIC DNA]</scope>
    <source>
        <strain evidence="2 3">CBS 20057</strain>
    </source>
</reference>
<dbReference type="SUPFAM" id="SSF55729">
    <property type="entry name" value="Acyl-CoA N-acyltransferases (Nat)"/>
    <property type="match status" value="1"/>
</dbReference>
<proteinExistence type="predicted"/>
<evidence type="ECO:0000259" key="1">
    <source>
        <dbReference type="PROSITE" id="PS51186"/>
    </source>
</evidence>
<dbReference type="InterPro" id="IPR052523">
    <property type="entry name" value="Trichothecene_AcTrans"/>
</dbReference>
<feature type="domain" description="N-acetyltransferase" evidence="1">
    <location>
        <begin position="4"/>
        <end position="209"/>
    </location>
</feature>
<dbReference type="Gene3D" id="3.40.630.30">
    <property type="match status" value="1"/>
</dbReference>
<dbReference type="CDD" id="cd04301">
    <property type="entry name" value="NAT_SF"/>
    <property type="match status" value="1"/>
</dbReference>
<dbReference type="InterPro" id="IPR016181">
    <property type="entry name" value="Acyl_CoA_acyltransferase"/>
</dbReference>
<dbReference type="PANTHER" id="PTHR42791:SF1">
    <property type="entry name" value="N-ACETYLTRANSFERASE DOMAIN-CONTAINING PROTEIN"/>
    <property type="match status" value="1"/>
</dbReference>